<feature type="transmembrane region" description="Helical" evidence="7">
    <location>
        <begin position="655"/>
        <end position="684"/>
    </location>
</feature>
<comment type="subcellular location">
    <subcellularLocation>
        <location evidence="1">Membrane</location>
        <topology evidence="1">Multi-pass membrane protein</topology>
    </subcellularLocation>
</comment>
<sequence>MAFNGLANVDGLVDAEKVIPPATVMEHIRKEDSSFDEKKRFNEDVVDVPSVDYEDDNDMVLDFGTDDPFPMDPDAPVEQQFTFRAVFVGCALGAVISASNVYLGLKTGWTFGASMFGSIFGFAILKPLSKALPDRFGGGYFGPKENVCCQSAATAAGSLGLLFTSGFPAAYQLGLLGADPSADFGRLITFTICCAYVGIFFTMPLRRLYILKLKLTFPSSVATAYTIRSLHVGRNAAAVARKKTWALVISFLISICWRVTSEYAPGIMWDWHWSWWFYRAGWEWIICAESWGWVWEWTPAFIGCGLLVPMNSSGSFVGGAVLAWAIIGPALVATNRAFGEPMSPLYPGYLDYSNMDLPDPVHRPSPEYWMIWPGCMLLLTSSVAEIAANYKTIVTAFSVLLEPAVAKARRVANLREKNVHFEKEDGFYDPVPPEEQTPWWMWMGGLVLSSILTMLVMKYQFDQNPGITLLSIIFAFVFSLVGAECVGRVSVNPVTTLGNFSQLIFGGISKGSGLPPQRNELNNGLTGMITLAAAEQCSDMLGDLKATHLLGASPRVQLYAQCFGALVSIFLSTAMYVVFSKAYPCINTLSSSACEFAVPDVKSWRAVSIAVSGSSLPIPTSSGIVALCFMGIVLLSTFVKYRYVPVDKQHWVPNWNAVGIAFVLGPTNTYPVAMMFGSVVAFVWRRRWPNAWFLLGYAIAAGMIAGEGLGGIVNAVLQIGKVSGNLYGTAVGCPMNAYCG</sequence>
<gene>
    <name evidence="8" type="ORF">EVJ58_g7447</name>
</gene>
<dbReference type="Pfam" id="PF03169">
    <property type="entry name" value="OPT"/>
    <property type="match status" value="1"/>
</dbReference>
<dbReference type="GO" id="GO:0000329">
    <property type="term" value="C:fungal-type vacuole membrane"/>
    <property type="evidence" value="ECO:0007669"/>
    <property type="project" value="TreeGrafter"/>
</dbReference>
<dbReference type="PANTHER" id="PTHR31645:SF3">
    <property type="entry name" value="OLIGOPEPTIDE TRANSPORTER"/>
    <property type="match status" value="1"/>
</dbReference>
<keyword evidence="5 7" id="KW-1133">Transmembrane helix</keyword>
<evidence type="ECO:0000313" key="8">
    <source>
        <dbReference type="EMBL" id="TFY56754.1"/>
    </source>
</evidence>
<keyword evidence="6 7" id="KW-0472">Membrane</keyword>
<evidence type="ECO:0000256" key="6">
    <source>
        <dbReference type="ARBA" id="ARBA00023136"/>
    </source>
</evidence>
<evidence type="ECO:0000256" key="7">
    <source>
        <dbReference type="SAM" id="Phobius"/>
    </source>
</evidence>
<feature type="transmembrane region" description="Helical" evidence="7">
    <location>
        <begin position="81"/>
        <end position="102"/>
    </location>
</feature>
<evidence type="ECO:0000256" key="3">
    <source>
        <dbReference type="ARBA" id="ARBA00022448"/>
    </source>
</evidence>
<dbReference type="InterPro" id="IPR004813">
    <property type="entry name" value="OPT"/>
</dbReference>
<protein>
    <recommendedName>
        <fullName evidence="10">Oligopeptide transporter</fullName>
    </recommendedName>
</protein>
<evidence type="ECO:0000256" key="4">
    <source>
        <dbReference type="ARBA" id="ARBA00022692"/>
    </source>
</evidence>
<feature type="transmembrane region" description="Helical" evidence="7">
    <location>
        <begin position="108"/>
        <end position="125"/>
    </location>
</feature>
<feature type="transmembrane region" description="Helical" evidence="7">
    <location>
        <begin position="244"/>
        <end position="260"/>
    </location>
</feature>
<dbReference type="EMBL" id="SEKV01000478">
    <property type="protein sequence ID" value="TFY56754.1"/>
    <property type="molecule type" value="Genomic_DNA"/>
</dbReference>
<feature type="transmembrane region" description="Helical" evidence="7">
    <location>
        <begin position="469"/>
        <end position="491"/>
    </location>
</feature>
<feature type="transmembrane region" description="Helical" evidence="7">
    <location>
        <begin position="316"/>
        <end position="334"/>
    </location>
</feature>
<evidence type="ECO:0000256" key="2">
    <source>
        <dbReference type="ARBA" id="ARBA00008807"/>
    </source>
</evidence>
<feature type="transmembrane region" description="Helical" evidence="7">
    <location>
        <begin position="439"/>
        <end position="457"/>
    </location>
</feature>
<dbReference type="STRING" id="34475.A0A4Y9Y2R1"/>
<accession>A0A4Y9Y2R1</accession>
<feature type="transmembrane region" description="Helical" evidence="7">
    <location>
        <begin position="691"/>
        <end position="717"/>
    </location>
</feature>
<evidence type="ECO:0000256" key="5">
    <source>
        <dbReference type="ARBA" id="ARBA00022989"/>
    </source>
</evidence>
<evidence type="ECO:0000256" key="1">
    <source>
        <dbReference type="ARBA" id="ARBA00004141"/>
    </source>
</evidence>
<name>A0A4Y9Y2R1_9APHY</name>
<dbReference type="PANTHER" id="PTHR31645">
    <property type="entry name" value="OLIGOPEPTIDE TRANSPORTER YGL114W-RELATED"/>
    <property type="match status" value="1"/>
</dbReference>
<dbReference type="NCBIfam" id="TIGR00728">
    <property type="entry name" value="OPT_sfam"/>
    <property type="match status" value="1"/>
</dbReference>
<comment type="caution">
    <text evidence="8">The sequence shown here is derived from an EMBL/GenBank/DDBJ whole genome shotgun (WGS) entry which is preliminary data.</text>
</comment>
<dbReference type="InterPro" id="IPR045035">
    <property type="entry name" value="YSL-like"/>
</dbReference>
<evidence type="ECO:0008006" key="10">
    <source>
        <dbReference type="Google" id="ProtNLM"/>
    </source>
</evidence>
<organism evidence="8 9">
    <name type="scientific">Rhodofomes roseus</name>
    <dbReference type="NCBI Taxonomy" id="34475"/>
    <lineage>
        <taxon>Eukaryota</taxon>
        <taxon>Fungi</taxon>
        <taxon>Dikarya</taxon>
        <taxon>Basidiomycota</taxon>
        <taxon>Agaricomycotina</taxon>
        <taxon>Agaricomycetes</taxon>
        <taxon>Polyporales</taxon>
        <taxon>Rhodofomes</taxon>
    </lineage>
</organism>
<feature type="transmembrane region" description="Helical" evidence="7">
    <location>
        <begin position="187"/>
        <end position="205"/>
    </location>
</feature>
<proteinExistence type="inferred from homology"/>
<comment type="similarity">
    <text evidence="2">Belongs to the oligopeptide OPT transporter family.</text>
</comment>
<evidence type="ECO:0000313" key="9">
    <source>
        <dbReference type="Proteomes" id="UP000298390"/>
    </source>
</evidence>
<reference evidence="8 9" key="1">
    <citation type="submission" date="2019-01" db="EMBL/GenBank/DDBJ databases">
        <title>Genome sequencing of the rare red list fungi Fomitopsis rosea.</title>
        <authorList>
            <person name="Buettner E."/>
            <person name="Kellner H."/>
        </authorList>
    </citation>
    <scope>NUCLEOTIDE SEQUENCE [LARGE SCALE GENOMIC DNA]</scope>
    <source>
        <strain evidence="8 9">DSM 105464</strain>
    </source>
</reference>
<dbReference type="Proteomes" id="UP000298390">
    <property type="component" value="Unassembled WGS sequence"/>
</dbReference>
<keyword evidence="3" id="KW-0813">Transport</keyword>
<dbReference type="GO" id="GO:0035673">
    <property type="term" value="F:oligopeptide transmembrane transporter activity"/>
    <property type="evidence" value="ECO:0007669"/>
    <property type="project" value="InterPro"/>
</dbReference>
<feature type="transmembrane region" description="Helical" evidence="7">
    <location>
        <begin position="558"/>
        <end position="579"/>
    </location>
</feature>
<dbReference type="AlphaFoldDB" id="A0A4Y9Y2R1"/>
<keyword evidence="4 7" id="KW-0812">Transmembrane</keyword>